<keyword evidence="2" id="KW-1185">Reference proteome</keyword>
<gene>
    <name evidence="1" type="ORF">L6164_005880</name>
</gene>
<evidence type="ECO:0000313" key="2">
    <source>
        <dbReference type="Proteomes" id="UP000828941"/>
    </source>
</evidence>
<protein>
    <submittedName>
        <fullName evidence="1">Uncharacterized protein</fullName>
    </submittedName>
</protein>
<dbReference type="EMBL" id="CM039428">
    <property type="protein sequence ID" value="KAI4351515.1"/>
    <property type="molecule type" value="Genomic_DNA"/>
</dbReference>
<organism evidence="1 2">
    <name type="scientific">Bauhinia variegata</name>
    <name type="common">Purple orchid tree</name>
    <name type="synonym">Phanera variegata</name>
    <dbReference type="NCBI Taxonomy" id="167791"/>
    <lineage>
        <taxon>Eukaryota</taxon>
        <taxon>Viridiplantae</taxon>
        <taxon>Streptophyta</taxon>
        <taxon>Embryophyta</taxon>
        <taxon>Tracheophyta</taxon>
        <taxon>Spermatophyta</taxon>
        <taxon>Magnoliopsida</taxon>
        <taxon>eudicotyledons</taxon>
        <taxon>Gunneridae</taxon>
        <taxon>Pentapetalae</taxon>
        <taxon>rosids</taxon>
        <taxon>fabids</taxon>
        <taxon>Fabales</taxon>
        <taxon>Fabaceae</taxon>
        <taxon>Cercidoideae</taxon>
        <taxon>Cercideae</taxon>
        <taxon>Bauhiniinae</taxon>
        <taxon>Bauhinia</taxon>
    </lineage>
</organism>
<sequence length="131" mass="16106">MCLLPVEQVKKEDWEFSRRTEWWDQVMHPIKRAWFGVSTRLGIRKSGLLKLRRDVRACEYEDIHVMWEMLQRSETDYCQSPKKSKKRRHRWSRRTPFFQTSYLRMWIWLLSPIKDRAIEDSTYNILLSPLS</sequence>
<dbReference type="Proteomes" id="UP000828941">
    <property type="component" value="Chromosome 3"/>
</dbReference>
<reference evidence="1 2" key="1">
    <citation type="journal article" date="2022" name="DNA Res.">
        <title>Chromosomal-level genome assembly of the orchid tree Bauhinia variegata (Leguminosae; Cercidoideae) supports the allotetraploid origin hypothesis of Bauhinia.</title>
        <authorList>
            <person name="Zhong Y."/>
            <person name="Chen Y."/>
            <person name="Zheng D."/>
            <person name="Pang J."/>
            <person name="Liu Y."/>
            <person name="Luo S."/>
            <person name="Meng S."/>
            <person name="Qian L."/>
            <person name="Wei D."/>
            <person name="Dai S."/>
            <person name="Zhou R."/>
        </authorList>
    </citation>
    <scope>NUCLEOTIDE SEQUENCE [LARGE SCALE GENOMIC DNA]</scope>
    <source>
        <strain evidence="1">BV-YZ2020</strain>
    </source>
</reference>
<name>A0ACB9PY14_BAUVA</name>
<accession>A0ACB9PY14</accession>
<comment type="caution">
    <text evidence="1">The sequence shown here is derived from an EMBL/GenBank/DDBJ whole genome shotgun (WGS) entry which is preliminary data.</text>
</comment>
<proteinExistence type="predicted"/>
<evidence type="ECO:0000313" key="1">
    <source>
        <dbReference type="EMBL" id="KAI4351515.1"/>
    </source>
</evidence>